<evidence type="ECO:0000256" key="15">
    <source>
        <dbReference type="ARBA" id="ARBA00023002"/>
    </source>
</evidence>
<keyword evidence="13" id="KW-0883">Thioether bond</keyword>
<dbReference type="PRINTS" id="PR00397">
    <property type="entry name" value="SIROHAEM"/>
</dbReference>
<keyword evidence="18 21" id="KW-0534">Nitrate assimilation</keyword>
<keyword evidence="9" id="KW-0349">Heme</keyword>
<dbReference type="InterPro" id="IPR005117">
    <property type="entry name" value="NiRdtase/SiRdtase_haem-b_fer"/>
</dbReference>
<evidence type="ECO:0000313" key="28">
    <source>
        <dbReference type="EMBL" id="MEJ8278467.1"/>
    </source>
</evidence>
<proteinExistence type="inferred from homology"/>
<evidence type="ECO:0000256" key="4">
    <source>
        <dbReference type="ARBA" id="ARBA00003247"/>
    </source>
</evidence>
<dbReference type="PANTHER" id="PTHR43809">
    <property type="entry name" value="NITRITE REDUCTASE (NADH) LARGE SUBUNIT"/>
    <property type="match status" value="1"/>
</dbReference>
<evidence type="ECO:0000256" key="13">
    <source>
        <dbReference type="ARBA" id="ARBA00022784"/>
    </source>
</evidence>
<dbReference type="InterPro" id="IPR041575">
    <property type="entry name" value="Rubredoxin_C"/>
</dbReference>
<sequence>MRQLVVVGNGMVGHRLVAALRDRDPAGEWAVTVLGEEPRRAYDRVALSSYVDGRSEEELRLDDGDLRDDPLVTYHLGDAVATVDRDARRVTTAAGRTLGYDALVLATGSHPFVPPVPGRDLPGCFVYRTLDDLDAISAAAAAAAAHPDRRGRPSAVVVGGGLLGLEAARAMRLLGLSPQVVEIAPRLMPVQVDEGGGALLGRLVTAQGIAVRTGVSLAAVSADRGRLLATLSDGVELDADLVVFSAGIRASDRLARDCGLPVGERGGVLVDDRCRTTDDAVWAIGECAALQGRTYGLVAPGYAMAEVVADRLLGGGARMTPDELDTSTRLKLLGVDVASFGDAHAATEGALEIVVDDPVAGTYSKLVVSDDASTLLGGVLVGDASRYGALRPLVGGRLPDDPVTLISAGGAEPDASVLPDSAQICSCNAVTKGALCAAIDGGAHTVPELKVCTRAGTTCGSCVPALARILAQQGVEVPKALCEHFDHSRAELFEIVAGAGIRSFSDLVARHGRGAGCDVCKPVVASILATLHNEHVLDGERATLQDTNDHFLANLQRNGTYSVVPRIAGGEVTPRGLIAIGEVARDFGLYTKITGGQRIDMFGARVEDLPAIWTRLVDAGFESGHAYGKSLRTVKSCVGTTWCRYGVQDSVGMAVELELRYRGLRSPHKLKSGVSGCARECAEARSKDFGVIATERGWNLYVGGNGGSTPRHAELLVSDVDSATLVRTIDRFLMFYVRTAERLQRTAPWIEAMEGGLDHLRAVVVDDALGICADLDAAMARHVDSYADEWAGVLADPQKLERFVSFVNAPGTPDPTVRFVEERGQNVPAPGRPDEPVLIGLPEVSPR</sequence>
<keyword evidence="14 21" id="KW-0274">FAD</keyword>
<evidence type="ECO:0000256" key="9">
    <source>
        <dbReference type="ARBA" id="ARBA00022617"/>
    </source>
</evidence>
<feature type="region of interest" description="Disordered" evidence="22">
    <location>
        <begin position="825"/>
        <end position="847"/>
    </location>
</feature>
<feature type="domain" description="Nitrite/sulphite reductase 4Fe-4S" evidence="23">
    <location>
        <begin position="628"/>
        <end position="764"/>
    </location>
</feature>
<keyword evidence="8" id="KW-0004">4Fe-4S</keyword>
<feature type="domain" description="BFD-like [2Fe-2S]-binding" evidence="25">
    <location>
        <begin position="424"/>
        <end position="471"/>
    </location>
</feature>
<keyword evidence="16" id="KW-0408">Iron</keyword>
<dbReference type="Pfam" id="PF18267">
    <property type="entry name" value="Rubredoxin_C"/>
    <property type="match status" value="1"/>
</dbReference>
<dbReference type="Pfam" id="PF01077">
    <property type="entry name" value="NIR_SIR"/>
    <property type="match status" value="1"/>
</dbReference>
<dbReference type="SUPFAM" id="SSF51905">
    <property type="entry name" value="FAD/NAD(P)-binding domain"/>
    <property type="match status" value="2"/>
</dbReference>
<dbReference type="Gene3D" id="3.30.390.30">
    <property type="match status" value="1"/>
</dbReference>
<evidence type="ECO:0000259" key="23">
    <source>
        <dbReference type="Pfam" id="PF01077"/>
    </source>
</evidence>
<dbReference type="Gene3D" id="3.30.413.10">
    <property type="entry name" value="Sulfite Reductase Hemoprotein, domain 1"/>
    <property type="match status" value="1"/>
</dbReference>
<evidence type="ECO:0000256" key="11">
    <source>
        <dbReference type="ARBA" id="ARBA00022714"/>
    </source>
</evidence>
<dbReference type="InterPro" id="IPR036188">
    <property type="entry name" value="FAD/NAD-bd_sf"/>
</dbReference>
<dbReference type="InterPro" id="IPR036136">
    <property type="entry name" value="Nit/Sulf_reduc_fer-like_dom_sf"/>
</dbReference>
<feature type="domain" description="FAD/NAD(P)-binding" evidence="26">
    <location>
        <begin position="3"/>
        <end position="292"/>
    </location>
</feature>
<dbReference type="RefSeq" id="WP_340286809.1">
    <property type="nucleotide sequence ID" value="NZ_JBBJUP010000004.1"/>
</dbReference>
<dbReference type="InterPro" id="IPR023753">
    <property type="entry name" value="FAD/NAD-binding_dom"/>
</dbReference>
<keyword evidence="29" id="KW-1185">Reference proteome</keyword>
<keyword evidence="17" id="KW-0411">Iron-sulfur</keyword>
<accession>A0ABU8T3E8</accession>
<dbReference type="NCBIfam" id="NF011565">
    <property type="entry name" value="PRK14989.1"/>
    <property type="match status" value="1"/>
</dbReference>
<evidence type="ECO:0000256" key="7">
    <source>
        <dbReference type="ARBA" id="ARBA00012353"/>
    </source>
</evidence>
<dbReference type="InterPro" id="IPR012744">
    <property type="entry name" value="Nitri_red_NirB"/>
</dbReference>
<dbReference type="PIRSF" id="PIRSF037149">
    <property type="entry name" value="NirB"/>
    <property type="match status" value="1"/>
</dbReference>
<dbReference type="InterPro" id="IPR017121">
    <property type="entry name" value="Nitrite_Rdtase_lsu"/>
</dbReference>
<dbReference type="Pfam" id="PF03460">
    <property type="entry name" value="NIR_SIR_ferr"/>
    <property type="match status" value="1"/>
</dbReference>
<dbReference type="Gene3D" id="3.50.50.60">
    <property type="entry name" value="FAD/NAD(P)-binding domain"/>
    <property type="match status" value="2"/>
</dbReference>
<evidence type="ECO:0000259" key="24">
    <source>
        <dbReference type="Pfam" id="PF03460"/>
    </source>
</evidence>
<evidence type="ECO:0000256" key="5">
    <source>
        <dbReference type="ARBA" id="ARBA00005096"/>
    </source>
</evidence>
<evidence type="ECO:0000256" key="6">
    <source>
        <dbReference type="ARBA" id="ARBA00010429"/>
    </source>
</evidence>
<comment type="cofactor">
    <cofactor evidence="2">
        <name>[4Fe-4S] cluster</name>
        <dbReference type="ChEBI" id="CHEBI:49883"/>
    </cofactor>
</comment>
<comment type="cofactor">
    <cofactor evidence="1">
        <name>siroheme</name>
        <dbReference type="ChEBI" id="CHEBI:60052"/>
    </cofactor>
</comment>
<dbReference type="PRINTS" id="PR00368">
    <property type="entry name" value="FADPNR"/>
</dbReference>
<evidence type="ECO:0000256" key="1">
    <source>
        <dbReference type="ARBA" id="ARBA00001929"/>
    </source>
</evidence>
<name>A0ABU8T3E8_9PSEU</name>
<keyword evidence="12" id="KW-0479">Metal-binding</keyword>
<keyword evidence="10 21" id="KW-0285">Flavoprotein</keyword>
<evidence type="ECO:0000256" key="21">
    <source>
        <dbReference type="PIRNR" id="PIRNR037149"/>
    </source>
</evidence>
<comment type="pathway">
    <text evidence="5">Nitrogen metabolism; nitrate reduction (assimilation).</text>
</comment>
<keyword evidence="15" id="KW-0560">Oxidoreductase</keyword>
<evidence type="ECO:0000256" key="8">
    <source>
        <dbReference type="ARBA" id="ARBA00022485"/>
    </source>
</evidence>
<evidence type="ECO:0000256" key="10">
    <source>
        <dbReference type="ARBA" id="ARBA00022630"/>
    </source>
</evidence>
<comment type="cofactor">
    <cofactor evidence="3 21">
        <name>FAD</name>
        <dbReference type="ChEBI" id="CHEBI:57692"/>
    </cofactor>
</comment>
<evidence type="ECO:0000256" key="18">
    <source>
        <dbReference type="ARBA" id="ARBA00023063"/>
    </source>
</evidence>
<evidence type="ECO:0000256" key="14">
    <source>
        <dbReference type="ARBA" id="ARBA00022827"/>
    </source>
</evidence>
<feature type="domain" description="NADH-rubredoxin oxidoreductase C-terminal" evidence="27">
    <location>
        <begin position="327"/>
        <end position="390"/>
    </location>
</feature>
<dbReference type="PRINTS" id="PR00411">
    <property type="entry name" value="PNDRDTASEI"/>
</dbReference>
<comment type="cofactor">
    <cofactor evidence="19">
        <name>[2Fe-2S] cluster</name>
        <dbReference type="ChEBI" id="CHEBI:190135"/>
    </cofactor>
</comment>
<comment type="catalytic activity">
    <reaction evidence="20">
        <text>hydrogen sulfide + 6 oxidized [2Fe-2S]-[ferredoxin] + 3 H2O = sulfite + 6 reduced [2Fe-2S]-[ferredoxin] + 7 H(+)</text>
        <dbReference type="Rhea" id="RHEA:23132"/>
        <dbReference type="Rhea" id="RHEA-COMP:10000"/>
        <dbReference type="Rhea" id="RHEA-COMP:10001"/>
        <dbReference type="ChEBI" id="CHEBI:15377"/>
        <dbReference type="ChEBI" id="CHEBI:15378"/>
        <dbReference type="ChEBI" id="CHEBI:17359"/>
        <dbReference type="ChEBI" id="CHEBI:29919"/>
        <dbReference type="ChEBI" id="CHEBI:33737"/>
        <dbReference type="ChEBI" id="CHEBI:33738"/>
        <dbReference type="EC" id="1.8.7.1"/>
    </reaction>
</comment>
<evidence type="ECO:0000313" key="29">
    <source>
        <dbReference type="Proteomes" id="UP001364211"/>
    </source>
</evidence>
<dbReference type="InterPro" id="IPR007419">
    <property type="entry name" value="BFD-like_2Fe2S-bd_dom"/>
</dbReference>
<evidence type="ECO:0000256" key="20">
    <source>
        <dbReference type="ARBA" id="ARBA00049518"/>
    </source>
</evidence>
<evidence type="ECO:0000256" key="17">
    <source>
        <dbReference type="ARBA" id="ARBA00023014"/>
    </source>
</evidence>
<dbReference type="SUPFAM" id="SSF55124">
    <property type="entry name" value="Nitrite/Sulfite reductase N-terminal domain-like"/>
    <property type="match status" value="1"/>
</dbReference>
<evidence type="ECO:0000256" key="3">
    <source>
        <dbReference type="ARBA" id="ARBA00001974"/>
    </source>
</evidence>
<dbReference type="InterPro" id="IPR052034">
    <property type="entry name" value="NasD-like"/>
</dbReference>
<comment type="function">
    <text evidence="4">Catalyzes the reduction of sulfite to sulfide, a step in the biosynthesis of sulfur-containing amino acids and cofactors.</text>
</comment>
<dbReference type="CDD" id="cd19944">
    <property type="entry name" value="NirB_Fer2_BFD-like_2"/>
    <property type="match status" value="1"/>
</dbReference>
<feature type="domain" description="Nitrite/Sulfite reductase ferredoxin-like" evidence="24">
    <location>
        <begin position="556"/>
        <end position="617"/>
    </location>
</feature>
<gene>
    <name evidence="28" type="primary">nirB</name>
    <name evidence="28" type="ORF">WJX68_05945</name>
</gene>
<evidence type="ECO:0000256" key="12">
    <source>
        <dbReference type="ARBA" id="ARBA00022723"/>
    </source>
</evidence>
<evidence type="ECO:0000256" key="22">
    <source>
        <dbReference type="SAM" id="MobiDB-lite"/>
    </source>
</evidence>
<dbReference type="NCBIfam" id="TIGR02374">
    <property type="entry name" value="nitri_red_nirB"/>
    <property type="match status" value="1"/>
</dbReference>
<comment type="caution">
    <text evidence="28">The sequence shown here is derived from an EMBL/GenBank/DDBJ whole genome shotgun (WGS) entry which is preliminary data.</text>
</comment>
<dbReference type="InterPro" id="IPR006066">
    <property type="entry name" value="NO2/SO3_Rdtase_FeS/sirohaem_BS"/>
</dbReference>
<evidence type="ECO:0000256" key="19">
    <source>
        <dbReference type="ARBA" id="ARBA00034078"/>
    </source>
</evidence>
<comment type="similarity">
    <text evidence="6">Belongs to the nitrite and sulfite reductase 4Fe-4S domain family.</text>
</comment>
<dbReference type="Pfam" id="PF04324">
    <property type="entry name" value="Fer2_BFD"/>
    <property type="match status" value="1"/>
</dbReference>
<dbReference type="PANTHER" id="PTHR43809:SF1">
    <property type="entry name" value="NITRITE REDUCTASE (NADH) LARGE SUBUNIT"/>
    <property type="match status" value="1"/>
</dbReference>
<dbReference type="Gene3D" id="1.10.10.1100">
    <property type="entry name" value="BFD-like [2Fe-2S]-binding domain"/>
    <property type="match status" value="1"/>
</dbReference>
<dbReference type="SUPFAM" id="SSF56014">
    <property type="entry name" value="Nitrite and sulphite reductase 4Fe-4S domain-like"/>
    <property type="match status" value="1"/>
</dbReference>
<keyword evidence="11" id="KW-0001">2Fe-2S</keyword>
<reference evidence="28 29" key="1">
    <citation type="submission" date="2024-03" db="EMBL/GenBank/DDBJ databases">
        <title>Draft genome sequence of Pseudonocardia sp. DW16-2.</title>
        <authorList>
            <person name="Duangmal K."/>
        </authorList>
    </citation>
    <scope>NUCLEOTIDE SEQUENCE [LARGE SCALE GENOMIC DNA]</scope>
    <source>
        <strain evidence="28 29">DW16-2</strain>
    </source>
</reference>
<protein>
    <recommendedName>
        <fullName evidence="7">assimilatory sulfite reductase (ferredoxin)</fullName>
        <ecNumber evidence="7">1.8.7.1</ecNumber>
    </recommendedName>
</protein>
<dbReference type="InterPro" id="IPR041854">
    <property type="entry name" value="BFD-like_2Fe2S-bd_dom_sf"/>
</dbReference>
<organism evidence="28 29">
    <name type="scientific">Pseudonocardia spirodelae</name>
    <dbReference type="NCBI Taxonomy" id="3133431"/>
    <lineage>
        <taxon>Bacteria</taxon>
        <taxon>Bacillati</taxon>
        <taxon>Actinomycetota</taxon>
        <taxon>Actinomycetes</taxon>
        <taxon>Pseudonocardiales</taxon>
        <taxon>Pseudonocardiaceae</taxon>
        <taxon>Pseudonocardia</taxon>
    </lineage>
</organism>
<evidence type="ECO:0000259" key="25">
    <source>
        <dbReference type="Pfam" id="PF04324"/>
    </source>
</evidence>
<dbReference type="EMBL" id="JBBJUP010000004">
    <property type="protein sequence ID" value="MEJ8278467.1"/>
    <property type="molecule type" value="Genomic_DNA"/>
</dbReference>
<dbReference type="InterPro" id="IPR016156">
    <property type="entry name" value="FAD/NAD-linked_Rdtase_dimer_sf"/>
</dbReference>
<dbReference type="InterPro" id="IPR006067">
    <property type="entry name" value="NO2/SO3_Rdtase_4Fe4S_dom"/>
</dbReference>
<dbReference type="Proteomes" id="UP001364211">
    <property type="component" value="Unassembled WGS sequence"/>
</dbReference>
<evidence type="ECO:0000259" key="26">
    <source>
        <dbReference type="Pfam" id="PF07992"/>
    </source>
</evidence>
<evidence type="ECO:0000259" key="27">
    <source>
        <dbReference type="Pfam" id="PF18267"/>
    </source>
</evidence>
<dbReference type="PROSITE" id="PS00365">
    <property type="entry name" value="NIR_SIR"/>
    <property type="match status" value="1"/>
</dbReference>
<dbReference type="Pfam" id="PF07992">
    <property type="entry name" value="Pyr_redox_2"/>
    <property type="match status" value="1"/>
</dbReference>
<dbReference type="InterPro" id="IPR045854">
    <property type="entry name" value="NO2/SO3_Rdtase_4Fe4S_sf"/>
</dbReference>
<evidence type="ECO:0000256" key="2">
    <source>
        <dbReference type="ARBA" id="ARBA00001966"/>
    </source>
</evidence>
<evidence type="ECO:0000256" key="16">
    <source>
        <dbReference type="ARBA" id="ARBA00023004"/>
    </source>
</evidence>
<dbReference type="EC" id="1.8.7.1" evidence="7"/>